<dbReference type="RefSeq" id="XP_046601650.1">
    <property type="nucleotide sequence ID" value="XM_046745694.1"/>
</dbReference>
<dbReference type="Proteomes" id="UP000829291">
    <property type="component" value="Chromosome 7"/>
</dbReference>
<keyword evidence="1" id="KW-0812">Transmembrane</keyword>
<evidence type="ECO:0000256" key="1">
    <source>
        <dbReference type="SAM" id="Phobius"/>
    </source>
</evidence>
<reference evidence="3" key="1">
    <citation type="submission" date="2025-08" db="UniProtKB">
        <authorList>
            <consortium name="RefSeq"/>
        </authorList>
    </citation>
    <scope>IDENTIFICATION</scope>
    <source>
        <tissue evidence="3">Thorax and Abdomen</tissue>
    </source>
</reference>
<name>A0ABM3GMZ8_NEOLC</name>
<keyword evidence="1" id="KW-0472">Membrane</keyword>
<feature type="transmembrane region" description="Helical" evidence="1">
    <location>
        <begin position="20"/>
        <end position="45"/>
    </location>
</feature>
<sequence length="152" mass="17786">MRILTKHKELIERDANDISILWKLLQMLFYCVSAIAGYVTAHAFFMFQDLVNGTTLARQADSQLQHSTSLLYDTDNIDSFVYLWYCWLFFLFHMWARRLPSWNILQSLETGWTGYTFQLMSDVANLAVGLQFPRGIPSFSIPSQWDAKSIWE</sequence>
<evidence type="ECO:0000313" key="2">
    <source>
        <dbReference type="Proteomes" id="UP000829291"/>
    </source>
</evidence>
<protein>
    <submittedName>
        <fullName evidence="3">Uncharacterized protein LOC107223528 isoform X2</fullName>
    </submittedName>
</protein>
<keyword evidence="1" id="KW-1133">Transmembrane helix</keyword>
<organism evidence="2 3">
    <name type="scientific">Neodiprion lecontei</name>
    <name type="common">Redheaded pine sawfly</name>
    <dbReference type="NCBI Taxonomy" id="441921"/>
    <lineage>
        <taxon>Eukaryota</taxon>
        <taxon>Metazoa</taxon>
        <taxon>Ecdysozoa</taxon>
        <taxon>Arthropoda</taxon>
        <taxon>Hexapoda</taxon>
        <taxon>Insecta</taxon>
        <taxon>Pterygota</taxon>
        <taxon>Neoptera</taxon>
        <taxon>Endopterygota</taxon>
        <taxon>Hymenoptera</taxon>
        <taxon>Tenthredinoidea</taxon>
        <taxon>Diprionidae</taxon>
        <taxon>Diprioninae</taxon>
        <taxon>Neodiprion</taxon>
    </lineage>
</organism>
<feature type="transmembrane region" description="Helical" evidence="1">
    <location>
        <begin position="79"/>
        <end position="96"/>
    </location>
</feature>
<evidence type="ECO:0000313" key="3">
    <source>
        <dbReference type="RefSeq" id="XP_046601650.1"/>
    </source>
</evidence>
<dbReference type="GeneID" id="107223528"/>
<keyword evidence="2" id="KW-1185">Reference proteome</keyword>
<accession>A0ABM3GMZ8</accession>
<proteinExistence type="predicted"/>
<gene>
    <name evidence="3" type="primary">LOC107223528</name>
</gene>